<proteinExistence type="predicted"/>
<accession>A0A977KD67</accession>
<evidence type="ECO:0000313" key="1">
    <source>
        <dbReference type="EMBL" id="UXD22931.1"/>
    </source>
</evidence>
<dbReference type="KEGG" id="ipc:IPA_09685"/>
<reference evidence="1" key="1">
    <citation type="submission" date="2013-11" db="EMBL/GenBank/DDBJ databases">
        <title>Comparative genomics of Ignicoccus.</title>
        <authorList>
            <person name="Podar M."/>
        </authorList>
    </citation>
    <scope>NUCLEOTIDE SEQUENCE</scope>
    <source>
        <strain evidence="1">DSM 13166</strain>
    </source>
</reference>
<dbReference type="Proteomes" id="UP001063698">
    <property type="component" value="Chromosome"/>
</dbReference>
<dbReference type="AlphaFoldDB" id="A0A977KD67"/>
<organism evidence="1 2">
    <name type="scientific">Ignicoccus pacificus DSM 13166</name>
    <dbReference type="NCBI Taxonomy" id="940294"/>
    <lineage>
        <taxon>Archaea</taxon>
        <taxon>Thermoproteota</taxon>
        <taxon>Thermoprotei</taxon>
        <taxon>Desulfurococcales</taxon>
        <taxon>Desulfurococcaceae</taxon>
        <taxon>Ignicoccus</taxon>
    </lineage>
</organism>
<sequence length="259" mass="28534">MGGIGGTLIALAHSPKVDRVVVLRSCKRRDVKHAKKVADSAFLVNPSTMINKKPSLEGQLASKDYETYVVCLDSPWPMVLESVDVVVEGDVVAGDMACLCSPKPPRCFPSFKALAALGEREGVLVSSLLGRPPADASCVAERLERNIHCFKGRRVLSGKPLEDYIRLLDYLYAKVPNSMIIELRKEVLKGKLEILEFDYPCFYEFSRDAQALRQKGPKDFRIGMKPCKGDLTEVLKRIGVELGGDESSADSLHYSSSDV</sequence>
<keyword evidence="2" id="KW-1185">Reference proteome</keyword>
<dbReference type="EMBL" id="CP006868">
    <property type="protein sequence ID" value="UXD22931.1"/>
    <property type="molecule type" value="Genomic_DNA"/>
</dbReference>
<protein>
    <submittedName>
        <fullName evidence="1">Uncharacterized protein</fullName>
    </submittedName>
</protein>
<evidence type="ECO:0000313" key="2">
    <source>
        <dbReference type="Proteomes" id="UP001063698"/>
    </source>
</evidence>
<name>A0A977KD67_9CREN</name>
<gene>
    <name evidence="1" type="ORF">IPA_09685</name>
</gene>